<comment type="caution">
    <text evidence="1">The sequence shown here is derived from an EMBL/GenBank/DDBJ whole genome shotgun (WGS) entry which is preliminary data.</text>
</comment>
<evidence type="ECO:0000313" key="1">
    <source>
        <dbReference type="EMBL" id="CAG7589241.1"/>
    </source>
</evidence>
<reference evidence="1" key="1">
    <citation type="submission" date="2021-06" db="EMBL/GenBank/DDBJ databases">
        <authorList>
            <person name="Nardi T."/>
            <person name="Nardi T."/>
        </authorList>
    </citation>
    <scope>NUCLEOTIDE SEQUENCE</scope>
</reference>
<dbReference type="Proteomes" id="UP000837675">
    <property type="component" value="Unassembled WGS sequence"/>
</dbReference>
<name>A0A8S4C0V8_9ACAR</name>
<accession>A0A8S4C0V8</accession>
<dbReference type="InterPro" id="IPR029057">
    <property type="entry name" value="PRTase-like"/>
</dbReference>
<organism evidence="1 2">
    <name type="scientific">Hyalomma marginatum</name>
    <dbReference type="NCBI Taxonomy" id="34627"/>
    <lineage>
        <taxon>Eukaryota</taxon>
        <taxon>Metazoa</taxon>
        <taxon>Ecdysozoa</taxon>
        <taxon>Arthropoda</taxon>
        <taxon>Chelicerata</taxon>
        <taxon>Arachnida</taxon>
        <taxon>Acari</taxon>
        <taxon>Parasitiformes</taxon>
        <taxon>Ixodida</taxon>
        <taxon>Ixodoidea</taxon>
        <taxon>Ixodidae</taxon>
        <taxon>Hyalomminae</taxon>
        <taxon>Hyalomma</taxon>
    </lineage>
</organism>
<dbReference type="EMBL" id="CAJVAF010000029">
    <property type="protein sequence ID" value="CAG7589241.1"/>
    <property type="molecule type" value="Genomic_DNA"/>
</dbReference>
<gene>
    <name evidence="1" type="ORF">MHYMCMPASI_00118</name>
</gene>
<dbReference type="CDD" id="cd06223">
    <property type="entry name" value="PRTases_typeI"/>
    <property type="match status" value="1"/>
</dbReference>
<evidence type="ECO:0008006" key="3">
    <source>
        <dbReference type="Google" id="ProtNLM"/>
    </source>
</evidence>
<dbReference type="SUPFAM" id="SSF53271">
    <property type="entry name" value="PRTase-like"/>
    <property type="match status" value="1"/>
</dbReference>
<keyword evidence="2" id="KW-1185">Reference proteome</keyword>
<sequence length="53" mass="6034">MRYSNIKEAFTVKIIYLVKGCNVLLVDGMITTGSTIRKCAKVLKKLEQNLFLQ</sequence>
<evidence type="ECO:0000313" key="2">
    <source>
        <dbReference type="Proteomes" id="UP000837675"/>
    </source>
</evidence>
<dbReference type="InterPro" id="IPR000836">
    <property type="entry name" value="PRTase_dom"/>
</dbReference>
<protein>
    <recommendedName>
        <fullName evidence="3">Phosphoribosyltransferase domain-containing protein</fullName>
    </recommendedName>
</protein>
<dbReference type="Gene3D" id="3.40.50.2020">
    <property type="match status" value="1"/>
</dbReference>
<proteinExistence type="predicted"/>
<dbReference type="AlphaFoldDB" id="A0A8S4C0V8"/>